<evidence type="ECO:0000256" key="2">
    <source>
        <dbReference type="ARBA" id="ARBA00022676"/>
    </source>
</evidence>
<gene>
    <name evidence="6" type="ORF">FIBRA_06123</name>
</gene>
<evidence type="ECO:0000313" key="7">
    <source>
        <dbReference type="Proteomes" id="UP000006352"/>
    </source>
</evidence>
<dbReference type="SUPFAM" id="SSF53448">
    <property type="entry name" value="Nucleotide-diphospho-sugar transferases"/>
    <property type="match status" value="1"/>
</dbReference>
<dbReference type="HOGENOM" id="CLU_752342_0_0_1"/>
<dbReference type="InParanoid" id="J4HYM0"/>
<evidence type="ECO:0000313" key="6">
    <source>
        <dbReference type="EMBL" id="CCM03967.1"/>
    </source>
</evidence>
<reference evidence="6 7" key="1">
    <citation type="journal article" date="2012" name="Appl. Environ. Microbiol.">
        <title>Short-read sequencing for genomic analysis of the brown rot fungus Fibroporia radiculosa.</title>
        <authorList>
            <person name="Tang J.D."/>
            <person name="Perkins A.D."/>
            <person name="Sonstegard T.S."/>
            <person name="Schroeder S.G."/>
            <person name="Burgess S.C."/>
            <person name="Diehl S.V."/>
        </authorList>
    </citation>
    <scope>NUCLEOTIDE SEQUENCE [LARGE SCALE GENOMIC DNA]</scope>
    <source>
        <strain evidence="6 7">TFFH 294</strain>
    </source>
</reference>
<dbReference type="InterPro" id="IPR001173">
    <property type="entry name" value="Glyco_trans_2-like"/>
</dbReference>
<organism evidence="6 7">
    <name type="scientific">Fibroporia radiculosa</name>
    <dbReference type="NCBI Taxonomy" id="599839"/>
    <lineage>
        <taxon>Eukaryota</taxon>
        <taxon>Fungi</taxon>
        <taxon>Dikarya</taxon>
        <taxon>Basidiomycota</taxon>
        <taxon>Agaricomycotina</taxon>
        <taxon>Agaricomycetes</taxon>
        <taxon>Polyporales</taxon>
        <taxon>Fibroporiaceae</taxon>
        <taxon>Fibroporia</taxon>
    </lineage>
</organism>
<dbReference type="RefSeq" id="XP_012183250.1">
    <property type="nucleotide sequence ID" value="XM_012327860.1"/>
</dbReference>
<dbReference type="Gene3D" id="3.90.550.10">
    <property type="entry name" value="Spore Coat Polysaccharide Biosynthesis Protein SpsA, Chain A"/>
    <property type="match status" value="1"/>
</dbReference>
<dbReference type="PANTHER" id="PTHR43179">
    <property type="entry name" value="RHAMNOSYLTRANSFERASE WBBL"/>
    <property type="match status" value="1"/>
</dbReference>
<dbReference type="STRING" id="599839.J4HYM0"/>
<keyword evidence="4" id="KW-0472">Membrane</keyword>
<keyword evidence="2" id="KW-0328">Glycosyltransferase</keyword>
<dbReference type="GeneID" id="24098878"/>
<dbReference type="OrthoDB" id="331544at2759"/>
<protein>
    <recommendedName>
        <fullName evidence="5">Glycosyltransferase 2-like domain-containing protein</fullName>
    </recommendedName>
</protein>
<evidence type="ECO:0000256" key="4">
    <source>
        <dbReference type="SAM" id="Phobius"/>
    </source>
</evidence>
<feature type="transmembrane region" description="Helical" evidence="4">
    <location>
        <begin position="248"/>
        <end position="269"/>
    </location>
</feature>
<sequence length="368" mass="41123">MTIIIVDDPTSPNIGELMDRYAHRPDVRIRVNPVNSGASASRNRGLQESSAEWALFLDDDVTPEQNILVEAEKAIRSNPAAAGFVGNAQFPVADTIATAAIHLAGVTYFWDIAKKRADDPDLPWGVTANLIARRNVRDDVTFDLGFPKTGGGEDIDFCRRKRNYSIAHGGGGFYAAPNVVVTHPWWNKGQRYYWRFYMWSKGDGALVAKYPEYSYRQAAPTSAETLVLCVIFTTARCVFSLLQGNTKSVVLTLSIGTLVFASGLAANVVHDLYRHLWRNVDRLNEMKIALDSPSLVMATIESTIIRIISEYGRLVGMVERREFKYIGRSFDWFTDRAGDGPKTEENRNRVERLTVWLVLSAIVVLLVS</sequence>
<feature type="domain" description="Glycosyltransferase 2-like" evidence="5">
    <location>
        <begin position="2"/>
        <end position="82"/>
    </location>
</feature>
<dbReference type="AlphaFoldDB" id="J4HYM0"/>
<dbReference type="InterPro" id="IPR029044">
    <property type="entry name" value="Nucleotide-diphossugar_trans"/>
</dbReference>
<dbReference type="Proteomes" id="UP000006352">
    <property type="component" value="Unassembled WGS sequence"/>
</dbReference>
<dbReference type="PANTHER" id="PTHR43179:SF12">
    <property type="entry name" value="GALACTOFURANOSYLTRANSFERASE GLFT2"/>
    <property type="match status" value="1"/>
</dbReference>
<evidence type="ECO:0000256" key="3">
    <source>
        <dbReference type="ARBA" id="ARBA00022679"/>
    </source>
</evidence>
<accession>J4HYM0</accession>
<dbReference type="EMBL" id="HE797137">
    <property type="protein sequence ID" value="CCM03967.1"/>
    <property type="molecule type" value="Genomic_DNA"/>
</dbReference>
<evidence type="ECO:0000259" key="5">
    <source>
        <dbReference type="Pfam" id="PF00535"/>
    </source>
</evidence>
<dbReference type="Pfam" id="PF00535">
    <property type="entry name" value="Glycos_transf_2"/>
    <property type="match status" value="1"/>
</dbReference>
<comment type="similarity">
    <text evidence="1">Belongs to the glycosyltransferase 2 family.</text>
</comment>
<evidence type="ECO:0000256" key="1">
    <source>
        <dbReference type="ARBA" id="ARBA00006739"/>
    </source>
</evidence>
<dbReference type="GO" id="GO:0016757">
    <property type="term" value="F:glycosyltransferase activity"/>
    <property type="evidence" value="ECO:0007669"/>
    <property type="project" value="UniProtKB-KW"/>
</dbReference>
<keyword evidence="7" id="KW-1185">Reference proteome</keyword>
<keyword evidence="4" id="KW-0812">Transmembrane</keyword>
<name>J4HYM0_9APHY</name>
<keyword evidence="4" id="KW-1133">Transmembrane helix</keyword>
<keyword evidence="3" id="KW-0808">Transferase</keyword>
<dbReference type="CDD" id="cd00761">
    <property type="entry name" value="Glyco_tranf_GTA_type"/>
    <property type="match status" value="1"/>
</dbReference>
<proteinExistence type="inferred from homology"/>